<keyword evidence="8" id="KW-0687">Ribonucleoprotein</keyword>
<evidence type="ECO:0000313" key="10">
    <source>
        <dbReference type="EMBL" id="WUR03012.1"/>
    </source>
</evidence>
<dbReference type="GO" id="GO:0071013">
    <property type="term" value="C:catalytic step 2 spliceosome"/>
    <property type="evidence" value="ECO:0007669"/>
    <property type="project" value="TreeGrafter"/>
</dbReference>
<comment type="subcellular location">
    <subcellularLocation>
        <location evidence="1">Nucleus</location>
    </subcellularLocation>
</comment>
<keyword evidence="11" id="KW-1185">Reference proteome</keyword>
<dbReference type="SMART" id="SM00651">
    <property type="entry name" value="Sm"/>
    <property type="match status" value="1"/>
</dbReference>
<dbReference type="PANTHER" id="PTHR13829:SF2">
    <property type="entry name" value="U6 SNRNA-ASSOCIATED SM-LIKE PROTEIN LSM2"/>
    <property type="match status" value="1"/>
</dbReference>
<dbReference type="AlphaFoldDB" id="A0AAX4JAM1"/>
<dbReference type="SUPFAM" id="SSF50182">
    <property type="entry name" value="Sm-like ribonucleoproteins"/>
    <property type="match status" value="1"/>
</dbReference>
<dbReference type="GeneID" id="90540820"/>
<evidence type="ECO:0000313" key="11">
    <source>
        <dbReference type="Proteomes" id="UP001334084"/>
    </source>
</evidence>
<evidence type="ECO:0000256" key="8">
    <source>
        <dbReference type="ARBA" id="ARBA00023274"/>
    </source>
</evidence>
<name>A0AAX4JAM1_9MICR</name>
<evidence type="ECO:0000256" key="4">
    <source>
        <dbReference type="ARBA" id="ARBA00022728"/>
    </source>
</evidence>
<proteinExistence type="inferred from homology"/>
<dbReference type="GO" id="GO:0071011">
    <property type="term" value="C:precatalytic spliceosome"/>
    <property type="evidence" value="ECO:0007669"/>
    <property type="project" value="TreeGrafter"/>
</dbReference>
<dbReference type="GO" id="GO:0000932">
    <property type="term" value="C:P-body"/>
    <property type="evidence" value="ECO:0007669"/>
    <property type="project" value="TreeGrafter"/>
</dbReference>
<feature type="domain" description="Sm" evidence="9">
    <location>
        <begin position="2"/>
        <end position="72"/>
    </location>
</feature>
<dbReference type="GO" id="GO:1990726">
    <property type="term" value="C:Lsm1-7-Pat1 complex"/>
    <property type="evidence" value="ECO:0007669"/>
    <property type="project" value="TreeGrafter"/>
</dbReference>
<dbReference type="PROSITE" id="PS52002">
    <property type="entry name" value="SM"/>
    <property type="match status" value="1"/>
</dbReference>
<protein>
    <submittedName>
        <fullName evidence="10">U6 snRNA-associated Sm-like protein LSm2</fullName>
    </submittedName>
</protein>
<dbReference type="GO" id="GO:0000398">
    <property type="term" value="P:mRNA splicing, via spliceosome"/>
    <property type="evidence" value="ECO:0007669"/>
    <property type="project" value="TreeGrafter"/>
</dbReference>
<dbReference type="InterPro" id="IPR016654">
    <property type="entry name" value="U6_snRNA_Lsm2"/>
</dbReference>
<dbReference type="Pfam" id="PF01423">
    <property type="entry name" value="LSM"/>
    <property type="match status" value="1"/>
</dbReference>
<dbReference type="EMBL" id="CP142728">
    <property type="protein sequence ID" value="WUR03012.1"/>
    <property type="molecule type" value="Genomic_DNA"/>
</dbReference>
<dbReference type="InterPro" id="IPR010920">
    <property type="entry name" value="LSM_dom_sf"/>
</dbReference>
<dbReference type="Gene3D" id="2.30.30.100">
    <property type="match status" value="1"/>
</dbReference>
<dbReference type="GO" id="GO:0003723">
    <property type="term" value="F:RNA binding"/>
    <property type="evidence" value="ECO:0007669"/>
    <property type="project" value="UniProtKB-KW"/>
</dbReference>
<evidence type="ECO:0000256" key="2">
    <source>
        <dbReference type="ARBA" id="ARBA00006850"/>
    </source>
</evidence>
<comment type="similarity">
    <text evidence="2">Belongs to the snRNP Sm proteins family.</text>
</comment>
<keyword evidence="6" id="KW-0508">mRNA splicing</keyword>
<dbReference type="KEGG" id="vnx:VNE69_03224"/>
<evidence type="ECO:0000256" key="5">
    <source>
        <dbReference type="ARBA" id="ARBA00022884"/>
    </source>
</evidence>
<dbReference type="GO" id="GO:0046540">
    <property type="term" value="C:U4/U6 x U5 tri-snRNP complex"/>
    <property type="evidence" value="ECO:0007669"/>
    <property type="project" value="TreeGrafter"/>
</dbReference>
<gene>
    <name evidence="10" type="ORF">VNE69_03224</name>
</gene>
<organism evidence="10 11">
    <name type="scientific">Vairimorpha necatrix</name>
    <dbReference type="NCBI Taxonomy" id="6039"/>
    <lineage>
        <taxon>Eukaryota</taxon>
        <taxon>Fungi</taxon>
        <taxon>Fungi incertae sedis</taxon>
        <taxon>Microsporidia</taxon>
        <taxon>Nosematidae</taxon>
        <taxon>Vairimorpha</taxon>
    </lineage>
</organism>
<sequence length="95" mass="10866">MLFFEYFKTKINSKISIILKNGMNIKGKLISIDPYLNLCLEEIQTSEIPILDMETCSLKGIAIRTIELEKDENLEKISEASRLSISDLQKISENI</sequence>
<dbReference type="GO" id="GO:0005688">
    <property type="term" value="C:U6 snRNP"/>
    <property type="evidence" value="ECO:0007669"/>
    <property type="project" value="TreeGrafter"/>
</dbReference>
<reference evidence="10" key="1">
    <citation type="journal article" date="2024" name="BMC Genomics">
        <title>Functional annotation of a divergent genome using sequence and structure-based similarity.</title>
        <authorList>
            <person name="Svedberg D."/>
            <person name="Winiger R.R."/>
            <person name="Berg A."/>
            <person name="Sharma H."/>
            <person name="Tellgren-Roth C."/>
            <person name="Debrunner-Vossbrinck B.A."/>
            <person name="Vossbrinck C.R."/>
            <person name="Barandun J."/>
        </authorList>
    </citation>
    <scope>NUCLEOTIDE SEQUENCE</scope>
    <source>
        <strain evidence="10">Illinois isolate</strain>
    </source>
</reference>
<evidence type="ECO:0000256" key="7">
    <source>
        <dbReference type="ARBA" id="ARBA00023242"/>
    </source>
</evidence>
<evidence type="ECO:0000256" key="1">
    <source>
        <dbReference type="ARBA" id="ARBA00004123"/>
    </source>
</evidence>
<dbReference type="RefSeq" id="XP_065329157.1">
    <property type="nucleotide sequence ID" value="XM_065473085.1"/>
</dbReference>
<accession>A0AAX4JAM1</accession>
<dbReference type="Proteomes" id="UP001334084">
    <property type="component" value="Chromosome 3"/>
</dbReference>
<dbReference type="PANTHER" id="PTHR13829">
    <property type="entry name" value="SNRNP CORE PROTEIN FAMILY MEMBER"/>
    <property type="match status" value="1"/>
</dbReference>
<keyword evidence="7" id="KW-0539">Nucleus</keyword>
<keyword evidence="5" id="KW-0694">RNA-binding</keyword>
<evidence type="ECO:0000256" key="6">
    <source>
        <dbReference type="ARBA" id="ARBA00023187"/>
    </source>
</evidence>
<evidence type="ECO:0000259" key="9">
    <source>
        <dbReference type="PROSITE" id="PS52002"/>
    </source>
</evidence>
<dbReference type="InterPro" id="IPR047575">
    <property type="entry name" value="Sm"/>
</dbReference>
<dbReference type="InterPro" id="IPR001163">
    <property type="entry name" value="Sm_dom_euk/arc"/>
</dbReference>
<evidence type="ECO:0000256" key="3">
    <source>
        <dbReference type="ARBA" id="ARBA00022664"/>
    </source>
</evidence>
<keyword evidence="3" id="KW-0507">mRNA processing</keyword>
<keyword evidence="4" id="KW-0747">Spliceosome</keyword>